<name>A0A1G8UMU9_9GAMM</name>
<dbReference type="EMBL" id="FNEM01000009">
    <property type="protein sequence ID" value="SDJ55152.1"/>
    <property type="molecule type" value="Genomic_DNA"/>
</dbReference>
<organism evidence="1 2">
    <name type="scientific">Ferrimonas sediminum</name>
    <dbReference type="NCBI Taxonomy" id="718193"/>
    <lineage>
        <taxon>Bacteria</taxon>
        <taxon>Pseudomonadati</taxon>
        <taxon>Pseudomonadota</taxon>
        <taxon>Gammaproteobacteria</taxon>
        <taxon>Alteromonadales</taxon>
        <taxon>Ferrimonadaceae</taxon>
        <taxon>Ferrimonas</taxon>
    </lineage>
</organism>
<protein>
    <recommendedName>
        <fullName evidence="3">Methyltransferase</fullName>
    </recommendedName>
</protein>
<accession>A0A1G8UMU9</accession>
<reference evidence="2" key="1">
    <citation type="submission" date="2016-10" db="EMBL/GenBank/DDBJ databases">
        <authorList>
            <person name="Varghese N."/>
            <person name="Submissions S."/>
        </authorList>
    </citation>
    <scope>NUCLEOTIDE SEQUENCE [LARGE SCALE GENOMIC DNA]</scope>
    <source>
        <strain evidence="2">DSM 23317</strain>
    </source>
</reference>
<dbReference type="AlphaFoldDB" id="A0A1G8UMU9"/>
<evidence type="ECO:0000313" key="2">
    <source>
        <dbReference type="Proteomes" id="UP000199527"/>
    </source>
</evidence>
<evidence type="ECO:0008006" key="3">
    <source>
        <dbReference type="Google" id="ProtNLM"/>
    </source>
</evidence>
<evidence type="ECO:0000313" key="1">
    <source>
        <dbReference type="EMBL" id="SDJ55152.1"/>
    </source>
</evidence>
<keyword evidence="2" id="KW-1185">Reference proteome</keyword>
<dbReference type="Proteomes" id="UP000199527">
    <property type="component" value="Unassembled WGS sequence"/>
</dbReference>
<proteinExistence type="predicted"/>
<gene>
    <name evidence="1" type="ORF">SAMN04488540_109143</name>
</gene>
<sequence>MDQQQMIDLAQKVGFRLAASSEINANAKDSKDYPEGVWTLPPSLRLKEQDKQKYLAIGESDRMTLKFYKPEI</sequence>